<evidence type="ECO:0000256" key="1">
    <source>
        <dbReference type="ARBA" id="ARBA00004613"/>
    </source>
</evidence>
<dbReference type="Gene3D" id="3.30.40.240">
    <property type="entry name" value="Transglutaminase elicitor, body domain"/>
    <property type="match status" value="1"/>
</dbReference>
<dbReference type="SUPFAM" id="SSF48647">
    <property type="entry name" value="Fungal elicitin"/>
    <property type="match status" value="1"/>
</dbReference>
<evidence type="ECO:0000256" key="2">
    <source>
        <dbReference type="ARBA" id="ARBA00009544"/>
    </source>
</evidence>
<evidence type="ECO:0000256" key="4">
    <source>
        <dbReference type="ARBA" id="ARBA00022978"/>
    </source>
</evidence>
<name>A0AAD5Q1B3_PYTIN</name>
<accession>A0AAD5Q1B3</accession>
<keyword evidence="5" id="KW-1015">Disulfide bond</keyword>
<comment type="similarity">
    <text evidence="2">Belongs to the elicitin family.</text>
</comment>
<proteinExistence type="inferred from homology"/>
<dbReference type="AlphaFoldDB" id="A0AAD5Q1B3"/>
<reference evidence="6" key="1">
    <citation type="submission" date="2021-12" db="EMBL/GenBank/DDBJ databases">
        <title>Prjna785345.</title>
        <authorList>
            <person name="Rujirawat T."/>
            <person name="Krajaejun T."/>
        </authorList>
    </citation>
    <scope>NUCLEOTIDE SEQUENCE</scope>
    <source>
        <strain evidence="6">Pi057C3</strain>
    </source>
</reference>
<sequence>MGVDRDDGGRDEKRRHQLAALWLLRFIVDAQWDEQERLSVTISARLEIGDATIGATEHPTAELATVPWSGRPWPSHLDGINYRWRSPKELSPAEKYANAFGLDVEPFLDRLSRVSGVDSSPSGVKCKTQADCRQGHVCARRRGAGTTTGTCHVPTTALQDAWALAAVTLQSPRCAVEKNGVTFHPEDIKALLAQVQLHSELEQQSLFGLSPRKYVRFGQDDNLNCDVFAIMGIRTDWCSETFHRSVVSPVFFYFSLVSSFGAADVPMLIRFANESQYFPIYSYRVQEMYSMPREAAMSRYPSLKLRKESEAIFIHFEIDWVLNAADVDLETEDAVVTSVFALVAESRSGGFEVEVSFLNLVWLNTSSPLVPASFEVVAVPQVPISGYLGLDSQLVYDLLRSSYLCSHKAAAVSRSRRCNRLPYDIVRQKMSDHVRRCQADTAFDFESPAPMTDEQLMVACRHRDCISVMDAIRRIGFRDCTFVSASGFDVVAELKQFYTQCINYRYMPRGITQWESKTVSRAPSTNFEIIRTVDIGALWPKPAAQTS</sequence>
<gene>
    <name evidence="6" type="ORF">P43SY_010872</name>
</gene>
<dbReference type="Gene3D" id="1.10.239.10">
    <property type="entry name" value="Elicitin domain"/>
    <property type="match status" value="1"/>
</dbReference>
<evidence type="ECO:0000313" key="7">
    <source>
        <dbReference type="Proteomes" id="UP001209570"/>
    </source>
</evidence>
<dbReference type="Proteomes" id="UP001209570">
    <property type="component" value="Unassembled WGS sequence"/>
</dbReference>
<dbReference type="Pfam" id="PF16683">
    <property type="entry name" value="TGase_elicitor"/>
    <property type="match status" value="1"/>
</dbReference>
<dbReference type="GO" id="GO:0052040">
    <property type="term" value="P:symbiont-mediated perturbation of host programmed cell death"/>
    <property type="evidence" value="ECO:0007669"/>
    <property type="project" value="UniProtKB-KW"/>
</dbReference>
<organism evidence="6 7">
    <name type="scientific">Pythium insidiosum</name>
    <name type="common">Pythiosis disease agent</name>
    <dbReference type="NCBI Taxonomy" id="114742"/>
    <lineage>
        <taxon>Eukaryota</taxon>
        <taxon>Sar</taxon>
        <taxon>Stramenopiles</taxon>
        <taxon>Oomycota</taxon>
        <taxon>Peronosporomycetes</taxon>
        <taxon>Pythiales</taxon>
        <taxon>Pythiaceae</taxon>
        <taxon>Pythium</taxon>
    </lineage>
</organism>
<comment type="caution">
    <text evidence="6">The sequence shown here is derived from an EMBL/GenBank/DDBJ whole genome shotgun (WGS) entry which is preliminary data.</text>
</comment>
<dbReference type="InterPro" id="IPR036470">
    <property type="entry name" value="Elicitin_sf"/>
</dbReference>
<keyword evidence="4" id="KW-0928">Hypersensitive response elicitation</keyword>
<dbReference type="EMBL" id="JAKCXM010001046">
    <property type="protein sequence ID" value="KAJ0391427.1"/>
    <property type="molecule type" value="Genomic_DNA"/>
</dbReference>
<dbReference type="GO" id="GO:0016755">
    <property type="term" value="F:aminoacyltransferase activity"/>
    <property type="evidence" value="ECO:0007669"/>
    <property type="project" value="InterPro"/>
</dbReference>
<evidence type="ECO:0000256" key="3">
    <source>
        <dbReference type="ARBA" id="ARBA00022525"/>
    </source>
</evidence>
<comment type="subcellular location">
    <subcellularLocation>
        <location evidence="1">Secreted</location>
    </subcellularLocation>
</comment>
<protein>
    <submittedName>
        <fullName evidence="6">Uncharacterized protein</fullName>
    </submittedName>
</protein>
<dbReference type="GO" id="GO:0005576">
    <property type="term" value="C:extracellular region"/>
    <property type="evidence" value="ECO:0007669"/>
    <property type="project" value="UniProtKB-SubCell"/>
</dbReference>
<dbReference type="Pfam" id="PF00964">
    <property type="entry name" value="Elicitin"/>
    <property type="match status" value="1"/>
</dbReference>
<dbReference type="InterPro" id="IPR002200">
    <property type="entry name" value="Elicitin"/>
</dbReference>
<evidence type="ECO:0000256" key="5">
    <source>
        <dbReference type="ARBA" id="ARBA00023157"/>
    </source>
</evidence>
<keyword evidence="7" id="KW-1185">Reference proteome</keyword>
<dbReference type="InterPro" id="IPR032048">
    <property type="entry name" value="TGase_elicitor"/>
</dbReference>
<evidence type="ECO:0000313" key="6">
    <source>
        <dbReference type="EMBL" id="KAJ0391427.1"/>
    </source>
</evidence>
<keyword evidence="3" id="KW-0964">Secreted</keyword>